<gene>
    <name evidence="1" type="ORF">LOY88_002096</name>
</gene>
<accession>A0ACB8V0F4</accession>
<evidence type="ECO:0000313" key="1">
    <source>
        <dbReference type="EMBL" id="KAI2389378.1"/>
    </source>
</evidence>
<reference evidence="1" key="1">
    <citation type="journal article" date="2022" name="bioRxiv">
        <title>Population genetic analysis of Ophidiomyces ophidiicola, the causative agent of snake fungal disease, indicates recent introductions to the USA.</title>
        <authorList>
            <person name="Ladner J.T."/>
            <person name="Palmer J.M."/>
            <person name="Ettinger C.L."/>
            <person name="Stajich J.E."/>
            <person name="Farrell T.M."/>
            <person name="Glorioso B.M."/>
            <person name="Lawson B."/>
            <person name="Price S.J."/>
            <person name="Stengle A.G."/>
            <person name="Grear D.A."/>
            <person name="Lorch J.M."/>
        </authorList>
    </citation>
    <scope>NUCLEOTIDE SEQUENCE</scope>
    <source>
        <strain evidence="1">NWHC 24266-5</strain>
    </source>
</reference>
<sequence>MEPSTVKYDYVEEVERLDFYVPGGYHPTAIGDEFCNGRYSIAHKLGFGRSSTVWLAEDRAQTESAQQTHELHILSQLAKADPSLPGKSIAQDIFDCFTFSGPNGMHRCLVTDFVRISISEAKIAAEHRLLPLPAARAIAAQLILGVRFIHSQGIVHGDLHLGNVLLSLPPDMQNMTRKELYAKVGQPTIQPVRRQDKAPLENGVPSNVVVPAWLGGASDELTLADSLIQIADFGEAFSPQRENHYVCHTPSISAPPEAFFMQPGISEPLSFPGDIWTLGCIIWELFGSTPPFQSLFGTMDQVLKEHVEMIGKLPDPWWSQWEARSDLFDDDGTKNVKEHLQQYYINSSWGWDQRLEMQNNFRVREGFATLLPEEDQAFNKMLRLMLVFEPQKRATIEEVEQSEWMQKWGLPEMQKMKDAIEAKNAENLKAAPSHEKEINIIA</sequence>
<protein>
    <submittedName>
        <fullName evidence="1">Uncharacterized protein</fullName>
    </submittedName>
</protein>
<organism evidence="1">
    <name type="scientific">Ophidiomyces ophidiicola</name>
    <dbReference type="NCBI Taxonomy" id="1387563"/>
    <lineage>
        <taxon>Eukaryota</taxon>
        <taxon>Fungi</taxon>
        <taxon>Dikarya</taxon>
        <taxon>Ascomycota</taxon>
        <taxon>Pezizomycotina</taxon>
        <taxon>Eurotiomycetes</taxon>
        <taxon>Eurotiomycetidae</taxon>
        <taxon>Onygenales</taxon>
        <taxon>Onygenaceae</taxon>
        <taxon>Ophidiomyces</taxon>
    </lineage>
</organism>
<proteinExistence type="predicted"/>
<comment type="caution">
    <text evidence="1">The sequence shown here is derived from an EMBL/GenBank/DDBJ whole genome shotgun (WGS) entry which is preliminary data.</text>
</comment>
<name>A0ACB8V0F4_9EURO</name>
<dbReference type="EMBL" id="JALBCA010000024">
    <property type="protein sequence ID" value="KAI2389378.1"/>
    <property type="molecule type" value="Genomic_DNA"/>
</dbReference>